<dbReference type="RefSeq" id="WP_161081623.1">
    <property type="nucleotide sequence ID" value="NZ_WWCX01000001.1"/>
</dbReference>
<keyword evidence="2" id="KW-0808">Transferase</keyword>
<evidence type="ECO:0008006" key="7">
    <source>
        <dbReference type="Google" id="ProtNLM"/>
    </source>
</evidence>
<gene>
    <name evidence="5" type="ORF">GTP90_00575</name>
</gene>
<accession>A0A845GFR7</accession>
<evidence type="ECO:0000256" key="4">
    <source>
        <dbReference type="ARBA" id="ARBA00047422"/>
    </source>
</evidence>
<proteinExistence type="predicted"/>
<name>A0A845GFR7_9BURK</name>
<dbReference type="InterPro" id="IPR029063">
    <property type="entry name" value="SAM-dependent_MTases_sf"/>
</dbReference>
<evidence type="ECO:0000313" key="5">
    <source>
        <dbReference type="EMBL" id="MYM92350.1"/>
    </source>
</evidence>
<organism evidence="5 6">
    <name type="scientific">Duganella vulcania</name>
    <dbReference type="NCBI Taxonomy" id="2692166"/>
    <lineage>
        <taxon>Bacteria</taxon>
        <taxon>Pseudomonadati</taxon>
        <taxon>Pseudomonadota</taxon>
        <taxon>Betaproteobacteria</taxon>
        <taxon>Burkholderiales</taxon>
        <taxon>Oxalobacteraceae</taxon>
        <taxon>Telluria group</taxon>
        <taxon>Duganella</taxon>
    </lineage>
</organism>
<dbReference type="GO" id="GO:0032259">
    <property type="term" value="P:methylation"/>
    <property type="evidence" value="ECO:0007669"/>
    <property type="project" value="UniProtKB-KW"/>
</dbReference>
<comment type="caution">
    <text evidence="5">The sequence shown here is derived from an EMBL/GenBank/DDBJ whole genome shotgun (WGS) entry which is preliminary data.</text>
</comment>
<evidence type="ECO:0000313" key="6">
    <source>
        <dbReference type="Proteomes" id="UP000447355"/>
    </source>
</evidence>
<evidence type="ECO:0000256" key="2">
    <source>
        <dbReference type="ARBA" id="ARBA00022679"/>
    </source>
</evidence>
<dbReference type="Proteomes" id="UP000447355">
    <property type="component" value="Unassembled WGS sequence"/>
</dbReference>
<comment type="catalytic activity">
    <reaction evidence="4">
        <text>a 2'-deoxycytidine in DNA + S-adenosyl-L-methionine = a 5-methyl-2'-deoxycytidine in DNA + S-adenosyl-L-homocysteine + H(+)</text>
        <dbReference type="Rhea" id="RHEA:13681"/>
        <dbReference type="Rhea" id="RHEA-COMP:11369"/>
        <dbReference type="Rhea" id="RHEA-COMP:11370"/>
        <dbReference type="ChEBI" id="CHEBI:15378"/>
        <dbReference type="ChEBI" id="CHEBI:57856"/>
        <dbReference type="ChEBI" id="CHEBI:59789"/>
        <dbReference type="ChEBI" id="CHEBI:85452"/>
        <dbReference type="ChEBI" id="CHEBI:85454"/>
        <dbReference type="EC" id="2.1.1.37"/>
    </reaction>
</comment>
<dbReference type="InterPro" id="IPR001525">
    <property type="entry name" value="C5_MeTfrase"/>
</dbReference>
<dbReference type="SUPFAM" id="SSF53335">
    <property type="entry name" value="S-adenosyl-L-methionine-dependent methyltransferases"/>
    <property type="match status" value="1"/>
</dbReference>
<dbReference type="Gene3D" id="3.40.50.150">
    <property type="entry name" value="Vaccinia Virus protein VP39"/>
    <property type="match status" value="1"/>
</dbReference>
<dbReference type="GO" id="GO:0009307">
    <property type="term" value="P:DNA restriction-modification system"/>
    <property type="evidence" value="ECO:0007669"/>
    <property type="project" value="UniProtKB-KW"/>
</dbReference>
<dbReference type="AlphaFoldDB" id="A0A845GFR7"/>
<dbReference type="GO" id="GO:0003886">
    <property type="term" value="F:DNA (cytosine-5-)-methyltransferase activity"/>
    <property type="evidence" value="ECO:0007669"/>
    <property type="project" value="UniProtKB-EC"/>
</dbReference>
<reference evidence="5" key="1">
    <citation type="submission" date="2019-12" db="EMBL/GenBank/DDBJ databases">
        <title>Novel species isolated from a subtropical stream in China.</title>
        <authorList>
            <person name="Lu H."/>
        </authorList>
    </citation>
    <scope>NUCLEOTIDE SEQUENCE [LARGE SCALE GENOMIC DNA]</scope>
    <source>
        <strain evidence="5">FT81W</strain>
    </source>
</reference>
<keyword evidence="1" id="KW-0489">Methyltransferase</keyword>
<evidence type="ECO:0000256" key="3">
    <source>
        <dbReference type="ARBA" id="ARBA00022747"/>
    </source>
</evidence>
<sequence>MLNTAPHVKPSVIISAHVPDLITKELALVRHGDQRKIRLSTNFLPLMGFEPGRRHSVEVLPGAEGLRLAFDPAGRQKVYQRRYNQRKNNPFEAQIEVSSSQLLDAAIPGCTERIHCTMRHGEILIRPLANRTFSIRRNLGKAADPFAAMVAMSSGIDAHTLGAAGFNVVAGLDYRPQEARDKRDLTESGALTFLANNAPRYMFNEDVTKVDWSRLVREMADVPQLAVLHMSLCCDDFSTMKGGNLRRLAIEDATSTRDLTYDFLRGIEVLMPAVAVLEQVVPYGQSPECVMLALRLRRWGYHVAQAVLPAKLMGGLTGRNRFYLVASVYPGFQMPEPASPRIAPLWQEIEPYLAGCRDVSHTRSLQEGIRVGRARVIRPDSLYSPTLVKSQARQSKDSVYIEMPDGRYLLPSEELLRFLSGIPASFSFASVAAEQCAEQIGQGIDVPMHAALCRAVHEHIGANVGRHSAVVVSPAPGRNPAAAPVRHRHGQLALF</sequence>
<dbReference type="EMBL" id="WWCX01000001">
    <property type="protein sequence ID" value="MYM92350.1"/>
    <property type="molecule type" value="Genomic_DNA"/>
</dbReference>
<dbReference type="Pfam" id="PF00145">
    <property type="entry name" value="DNA_methylase"/>
    <property type="match status" value="1"/>
</dbReference>
<evidence type="ECO:0000256" key="1">
    <source>
        <dbReference type="ARBA" id="ARBA00022603"/>
    </source>
</evidence>
<keyword evidence="3" id="KW-0680">Restriction system</keyword>
<protein>
    <recommendedName>
        <fullName evidence="7">DNA (cytosine-5-)-methyltransferase</fullName>
    </recommendedName>
</protein>